<name>A0AAE3DDA0_9FIRM</name>
<dbReference type="InterPro" id="IPR050922">
    <property type="entry name" value="LytR/CpsA/Psr_CW_biosynth"/>
</dbReference>
<keyword evidence="5" id="KW-1185">Reference proteome</keyword>
<dbReference type="AlphaFoldDB" id="A0AAE3DDA0"/>
<dbReference type="EMBL" id="JAJEPW010000025">
    <property type="protein sequence ID" value="MCC2129753.1"/>
    <property type="molecule type" value="Genomic_DNA"/>
</dbReference>
<dbReference type="PANTHER" id="PTHR33392:SF6">
    <property type="entry name" value="POLYISOPRENYL-TEICHOIC ACID--PEPTIDOGLYCAN TEICHOIC ACID TRANSFERASE TAGU"/>
    <property type="match status" value="1"/>
</dbReference>
<protein>
    <submittedName>
        <fullName evidence="4">LCP family protein</fullName>
    </submittedName>
</protein>
<organism evidence="4 5">
    <name type="scientific">Brotocaccenecus cirricatena</name>
    <dbReference type="NCBI Taxonomy" id="3064195"/>
    <lineage>
        <taxon>Bacteria</taxon>
        <taxon>Bacillati</taxon>
        <taxon>Bacillota</taxon>
        <taxon>Clostridia</taxon>
        <taxon>Eubacteriales</taxon>
        <taxon>Oscillospiraceae</taxon>
        <taxon>Brotocaccenecus</taxon>
    </lineage>
</organism>
<sequence length="516" mass="56189">MNEQEQPRRRRHRLYRTSADWFGIAAMGLLMICSLVLLVQLMSTKLLTDLYLILIEIVLLLINAGHVIIQLPIRRVKTSKLVCGLLAVILSGLMLYGSVAAASGKSALLAIAGKNLQKTTSYVVVMADDPARSIGDTVGYTFGILSEDADISANNTQALLDDIKDGLGGRVDTSTYADLTSLADALYDGNAGAIILNSGYLTALDSLDDYSTFTQDTRIIYEFSTTKELEPIKPNASITSQPFVVYCSGIDARSSDINIQSLSDVNILAVIHPRTHQILLINTPRDYYVPLARNGQRDKLTHAGMYGIDESAAVLGNLYGVKADYYARVNFAGLKKIVDALGGVDVNSDYEFTTVGMEVPNENGDGIHMAGYTFTKGINHLNGEQALCFARERHAFDDGDNQRGKNQMAVIRAIVDKASSPAILKGYQKVLDAVSTSFITSLTYEDISSLVQMQLRDNVHWNITSYSVSGEGGMEPCYSAGGEELWVMWPDATQINTAKGLIQQVLNGETPTLPQD</sequence>
<dbReference type="Gene3D" id="3.40.190.10">
    <property type="entry name" value="Periplasmic binding protein-like II"/>
    <property type="match status" value="1"/>
</dbReference>
<evidence type="ECO:0000259" key="3">
    <source>
        <dbReference type="Pfam" id="PF03816"/>
    </source>
</evidence>
<feature type="transmembrane region" description="Helical" evidence="2">
    <location>
        <begin position="50"/>
        <end position="69"/>
    </location>
</feature>
<evidence type="ECO:0000256" key="1">
    <source>
        <dbReference type="ARBA" id="ARBA00006068"/>
    </source>
</evidence>
<dbReference type="Proteomes" id="UP001199319">
    <property type="component" value="Unassembled WGS sequence"/>
</dbReference>
<evidence type="ECO:0000313" key="5">
    <source>
        <dbReference type="Proteomes" id="UP001199319"/>
    </source>
</evidence>
<reference evidence="4" key="1">
    <citation type="submission" date="2021-10" db="EMBL/GenBank/DDBJ databases">
        <title>Anaerobic single-cell dispensing facilitates the cultivation of human gut bacteria.</title>
        <authorList>
            <person name="Afrizal A."/>
        </authorList>
    </citation>
    <scope>NUCLEOTIDE SEQUENCE</scope>
    <source>
        <strain evidence="4">CLA-AA-H272</strain>
    </source>
</reference>
<dbReference type="RefSeq" id="WP_302928990.1">
    <property type="nucleotide sequence ID" value="NZ_JAJEPW010000025.1"/>
</dbReference>
<comment type="caution">
    <text evidence="4">The sequence shown here is derived from an EMBL/GenBank/DDBJ whole genome shotgun (WGS) entry which is preliminary data.</text>
</comment>
<dbReference type="InterPro" id="IPR004474">
    <property type="entry name" value="LytR_CpsA_psr"/>
</dbReference>
<proteinExistence type="inferred from homology"/>
<feature type="domain" description="Cell envelope-related transcriptional attenuator" evidence="3">
    <location>
        <begin position="263"/>
        <end position="419"/>
    </location>
</feature>
<evidence type="ECO:0000313" key="4">
    <source>
        <dbReference type="EMBL" id="MCC2129753.1"/>
    </source>
</evidence>
<dbReference type="Pfam" id="PF03816">
    <property type="entry name" value="LytR_cpsA_psr"/>
    <property type="match status" value="1"/>
</dbReference>
<accession>A0AAE3DDA0</accession>
<evidence type="ECO:0000256" key="2">
    <source>
        <dbReference type="SAM" id="Phobius"/>
    </source>
</evidence>
<keyword evidence="2" id="KW-0472">Membrane</keyword>
<dbReference type="PANTHER" id="PTHR33392">
    <property type="entry name" value="POLYISOPRENYL-TEICHOIC ACID--PEPTIDOGLYCAN TEICHOIC ACID TRANSFERASE TAGU"/>
    <property type="match status" value="1"/>
</dbReference>
<dbReference type="Gene3D" id="3.40.630.190">
    <property type="entry name" value="LCP protein"/>
    <property type="match status" value="1"/>
</dbReference>
<keyword evidence="2" id="KW-0812">Transmembrane</keyword>
<dbReference type="NCBIfam" id="TIGR00350">
    <property type="entry name" value="lytR_cpsA_psr"/>
    <property type="match status" value="1"/>
</dbReference>
<feature type="transmembrane region" description="Helical" evidence="2">
    <location>
        <begin position="81"/>
        <end position="99"/>
    </location>
</feature>
<keyword evidence="2" id="KW-1133">Transmembrane helix</keyword>
<feature type="transmembrane region" description="Helical" evidence="2">
    <location>
        <begin position="21"/>
        <end position="44"/>
    </location>
</feature>
<comment type="similarity">
    <text evidence="1">Belongs to the LytR/CpsA/Psr (LCP) family.</text>
</comment>
<gene>
    <name evidence="4" type="ORF">LKD37_09515</name>
</gene>